<keyword evidence="1" id="KW-0472">Membrane</keyword>
<dbReference type="OrthoDB" id="7688089at2"/>
<reference evidence="2 3" key="1">
    <citation type="submission" date="2019-11" db="EMBL/GenBank/DDBJ databases">
        <authorList>
            <person name="Dong K."/>
        </authorList>
    </citation>
    <scope>NUCLEOTIDE SEQUENCE [LARGE SCALE GENOMIC DNA]</scope>
    <source>
        <strain evidence="2 3">NBRC 112902</strain>
    </source>
</reference>
<sequence length="205" mass="22706">MRQTWLRRGQDRSLILVYSGWAVGVTPFLHLIGDSDVLVLDDYRDEILPHALLAPYARVRVLAYSLGVTVAARQLAAVTPDRAVAVCGSPYIAHERYGIAPEIYARTMAEVTPAALDRFARRAGVALPAAPDVAALHEELALIARRPAASPATGDVGFDWVFAGRRDRIFTAQSMRSVWAGRQVSWLETGHNPFPIWQDWEEIFA</sequence>
<evidence type="ECO:0000313" key="2">
    <source>
        <dbReference type="EMBL" id="MTH61270.1"/>
    </source>
</evidence>
<evidence type="ECO:0000313" key="3">
    <source>
        <dbReference type="Proteomes" id="UP000449846"/>
    </source>
</evidence>
<keyword evidence="1" id="KW-0812">Transmembrane</keyword>
<protein>
    <submittedName>
        <fullName evidence="2">DUF452 family protein</fullName>
    </submittedName>
</protein>
<name>A0A844HMY0_9RHOB</name>
<feature type="transmembrane region" description="Helical" evidence="1">
    <location>
        <begin position="12"/>
        <end position="33"/>
    </location>
</feature>
<dbReference type="Proteomes" id="UP000449846">
    <property type="component" value="Unassembled WGS sequence"/>
</dbReference>
<dbReference type="AlphaFoldDB" id="A0A844HMY0"/>
<keyword evidence="3" id="KW-1185">Reference proteome</keyword>
<organism evidence="2 3">
    <name type="scientific">Paracoccus litorisediminis</name>
    <dbReference type="NCBI Taxonomy" id="2006130"/>
    <lineage>
        <taxon>Bacteria</taxon>
        <taxon>Pseudomonadati</taxon>
        <taxon>Pseudomonadota</taxon>
        <taxon>Alphaproteobacteria</taxon>
        <taxon>Rhodobacterales</taxon>
        <taxon>Paracoccaceae</taxon>
        <taxon>Paracoccus</taxon>
    </lineage>
</organism>
<dbReference type="Pfam" id="PF04301">
    <property type="entry name" value="BioG"/>
    <property type="match status" value="1"/>
</dbReference>
<proteinExistence type="predicted"/>
<keyword evidence="1" id="KW-1133">Transmembrane helix</keyword>
<dbReference type="RefSeq" id="WP_155041213.1">
    <property type="nucleotide sequence ID" value="NZ_WMIG01000014.1"/>
</dbReference>
<evidence type="ECO:0000256" key="1">
    <source>
        <dbReference type="SAM" id="Phobius"/>
    </source>
</evidence>
<gene>
    <name evidence="2" type="ORF">GL300_18830</name>
</gene>
<accession>A0A844HMY0</accession>
<dbReference type="InterPro" id="IPR007398">
    <property type="entry name" value="BioG"/>
</dbReference>
<comment type="caution">
    <text evidence="2">The sequence shown here is derived from an EMBL/GenBank/DDBJ whole genome shotgun (WGS) entry which is preliminary data.</text>
</comment>
<dbReference type="EMBL" id="WMIG01000014">
    <property type="protein sequence ID" value="MTH61270.1"/>
    <property type="molecule type" value="Genomic_DNA"/>
</dbReference>